<feature type="transmembrane region" description="Helical" evidence="12">
    <location>
        <begin position="450"/>
        <end position="478"/>
    </location>
</feature>
<evidence type="ECO:0000259" key="15">
    <source>
        <dbReference type="PROSITE" id="PS51019"/>
    </source>
</evidence>
<dbReference type="PANTHER" id="PTHR47281:SF1">
    <property type="entry name" value="OS09G0557700 PROTEIN"/>
    <property type="match status" value="1"/>
</dbReference>
<evidence type="ECO:0000256" key="4">
    <source>
        <dbReference type="ARBA" id="ARBA00022448"/>
    </source>
</evidence>
<dbReference type="Gene3D" id="2.60.40.4060">
    <property type="entry name" value="Reeler domain"/>
    <property type="match status" value="1"/>
</dbReference>
<dbReference type="Pfam" id="PF03188">
    <property type="entry name" value="Cytochrom_B561"/>
    <property type="match status" value="1"/>
</dbReference>
<comment type="caution">
    <text evidence="16">The sequence shown here is derived from an EMBL/GenBank/DDBJ whole genome shotgun (WGS) entry which is preliminary data.</text>
</comment>
<dbReference type="PROSITE" id="PS51019">
    <property type="entry name" value="REELIN"/>
    <property type="match status" value="1"/>
</dbReference>
<dbReference type="InterPro" id="IPR042307">
    <property type="entry name" value="Reeler_sf"/>
</dbReference>
<accession>A0A817VLC1</accession>
<evidence type="ECO:0008006" key="19">
    <source>
        <dbReference type="Google" id="ProtNLM"/>
    </source>
</evidence>
<feature type="domain" description="Cytochrome b561" evidence="14">
    <location>
        <begin position="308"/>
        <end position="506"/>
    </location>
</feature>
<dbReference type="PANTHER" id="PTHR47281">
    <property type="entry name" value="OS09G0557700 PROTEIN"/>
    <property type="match status" value="1"/>
</dbReference>
<reference evidence="16" key="1">
    <citation type="submission" date="2021-02" db="EMBL/GenBank/DDBJ databases">
        <authorList>
            <person name="Nowell W R."/>
        </authorList>
    </citation>
    <scope>NUCLEOTIDE SEQUENCE</scope>
</reference>
<feature type="transmembrane region" description="Helical" evidence="12">
    <location>
        <begin position="416"/>
        <end position="438"/>
    </location>
</feature>
<feature type="transmembrane region" description="Helical" evidence="12">
    <location>
        <begin position="377"/>
        <end position="404"/>
    </location>
</feature>
<evidence type="ECO:0000256" key="3">
    <source>
        <dbReference type="ARBA" id="ARBA00009195"/>
    </source>
</evidence>
<evidence type="ECO:0000313" key="16">
    <source>
        <dbReference type="EMBL" id="CAF3345292.1"/>
    </source>
</evidence>
<feature type="compositionally biased region" description="Low complexity" evidence="11">
    <location>
        <begin position="515"/>
        <end position="529"/>
    </location>
</feature>
<dbReference type="InterPro" id="IPR005018">
    <property type="entry name" value="DOMON_domain"/>
</dbReference>
<evidence type="ECO:0000256" key="12">
    <source>
        <dbReference type="SAM" id="Phobius"/>
    </source>
</evidence>
<feature type="domain" description="DOMON" evidence="13">
    <location>
        <begin position="166"/>
        <end position="294"/>
    </location>
</feature>
<dbReference type="GO" id="GO:0016020">
    <property type="term" value="C:membrane"/>
    <property type="evidence" value="ECO:0007669"/>
    <property type="project" value="UniProtKB-SubCell"/>
</dbReference>
<protein>
    <recommendedName>
        <fullName evidence="19">Ferric-chelate reductase 1</fullName>
    </recommendedName>
</protein>
<organism evidence="16 18">
    <name type="scientific">Rotaria socialis</name>
    <dbReference type="NCBI Taxonomy" id="392032"/>
    <lineage>
        <taxon>Eukaryota</taxon>
        <taxon>Metazoa</taxon>
        <taxon>Spiralia</taxon>
        <taxon>Gnathifera</taxon>
        <taxon>Rotifera</taxon>
        <taxon>Eurotatoria</taxon>
        <taxon>Bdelloidea</taxon>
        <taxon>Philodinida</taxon>
        <taxon>Philodinidae</taxon>
        <taxon>Rotaria</taxon>
    </lineage>
</organism>
<keyword evidence="6" id="KW-0249">Electron transport</keyword>
<dbReference type="InterPro" id="IPR002861">
    <property type="entry name" value="Reeler_dom"/>
</dbReference>
<feature type="domain" description="Reelin" evidence="15">
    <location>
        <begin position="1"/>
        <end position="143"/>
    </location>
</feature>
<proteinExistence type="inferred from homology"/>
<evidence type="ECO:0000256" key="5">
    <source>
        <dbReference type="ARBA" id="ARBA00022692"/>
    </source>
</evidence>
<evidence type="ECO:0000256" key="6">
    <source>
        <dbReference type="ARBA" id="ARBA00022982"/>
    </source>
</evidence>
<evidence type="ECO:0000256" key="11">
    <source>
        <dbReference type="SAM" id="MobiDB-lite"/>
    </source>
</evidence>
<dbReference type="EMBL" id="CAJOBR010000465">
    <property type="protein sequence ID" value="CAF4512302.1"/>
    <property type="molecule type" value="Genomic_DNA"/>
</dbReference>
<dbReference type="Proteomes" id="UP000663848">
    <property type="component" value="Unassembled WGS sequence"/>
</dbReference>
<evidence type="ECO:0000256" key="9">
    <source>
        <dbReference type="ARBA" id="ARBA00023136"/>
    </source>
</evidence>
<gene>
    <name evidence="16" type="ORF">GRG538_LOCUS5008</name>
    <name evidence="17" type="ORF">QYT958_LOCUS5564</name>
</gene>
<dbReference type="Pfam" id="PF03351">
    <property type="entry name" value="DOMON"/>
    <property type="match status" value="1"/>
</dbReference>
<name>A0A817VLC1_9BILA</name>
<dbReference type="PROSITE" id="PS50939">
    <property type="entry name" value="CYTOCHROME_B561"/>
    <property type="match status" value="1"/>
</dbReference>
<feature type="transmembrane region" description="Helical" evidence="12">
    <location>
        <begin position="561"/>
        <end position="582"/>
    </location>
</feature>
<keyword evidence="9 12" id="KW-0472">Membrane</keyword>
<dbReference type="Pfam" id="PF02014">
    <property type="entry name" value="Reeler"/>
    <property type="match status" value="1"/>
</dbReference>
<dbReference type="AlphaFoldDB" id="A0A817VLC1"/>
<dbReference type="Proteomes" id="UP000663872">
    <property type="component" value="Unassembled WGS sequence"/>
</dbReference>
<keyword evidence="7 12" id="KW-1133">Transmembrane helix</keyword>
<comment type="similarity">
    <text evidence="3">Belongs to the FRRS1 family.</text>
</comment>
<feature type="region of interest" description="Disordered" evidence="11">
    <location>
        <begin position="515"/>
        <end position="539"/>
    </location>
</feature>
<evidence type="ECO:0000313" key="18">
    <source>
        <dbReference type="Proteomes" id="UP000663872"/>
    </source>
</evidence>
<dbReference type="PROSITE" id="PS50836">
    <property type="entry name" value="DOMON"/>
    <property type="match status" value="1"/>
</dbReference>
<evidence type="ECO:0000259" key="14">
    <source>
        <dbReference type="PROSITE" id="PS50939"/>
    </source>
</evidence>
<evidence type="ECO:0000256" key="8">
    <source>
        <dbReference type="ARBA" id="ARBA00023004"/>
    </source>
</evidence>
<keyword evidence="8" id="KW-0408">Iron</keyword>
<dbReference type="Gene3D" id="1.20.120.1770">
    <property type="match status" value="1"/>
</dbReference>
<dbReference type="InterPro" id="IPR006593">
    <property type="entry name" value="Cyt_b561/ferric_Rdtase_TM"/>
</dbReference>
<keyword evidence="4" id="KW-0813">Transport</keyword>
<evidence type="ECO:0000256" key="10">
    <source>
        <dbReference type="ARBA" id="ARBA00023180"/>
    </source>
</evidence>
<evidence type="ECO:0000259" key="13">
    <source>
        <dbReference type="PROSITE" id="PS50836"/>
    </source>
</evidence>
<evidence type="ECO:0000256" key="1">
    <source>
        <dbReference type="ARBA" id="ARBA00001970"/>
    </source>
</evidence>
<dbReference type="EMBL" id="CAJNYT010000361">
    <property type="protein sequence ID" value="CAF3345292.1"/>
    <property type="molecule type" value="Genomic_DNA"/>
</dbReference>
<evidence type="ECO:0000313" key="17">
    <source>
        <dbReference type="EMBL" id="CAF4512302.1"/>
    </source>
</evidence>
<comment type="cofactor">
    <cofactor evidence="1">
        <name>heme b</name>
        <dbReference type="ChEBI" id="CHEBI:60344"/>
    </cofactor>
</comment>
<evidence type="ECO:0000256" key="7">
    <source>
        <dbReference type="ARBA" id="ARBA00022989"/>
    </source>
</evidence>
<keyword evidence="10" id="KW-0325">Glycoprotein</keyword>
<dbReference type="CDD" id="cd08760">
    <property type="entry name" value="Cyt_b561_FRRS1_like"/>
    <property type="match status" value="1"/>
</dbReference>
<comment type="subcellular location">
    <subcellularLocation>
        <location evidence="2">Membrane</location>
        <topology evidence="2">Multi-pass membrane protein</topology>
    </subcellularLocation>
</comment>
<evidence type="ECO:0000256" key="2">
    <source>
        <dbReference type="ARBA" id="ARBA00004141"/>
    </source>
</evidence>
<feature type="transmembrane region" description="Helical" evidence="12">
    <location>
        <begin position="484"/>
        <end position="506"/>
    </location>
</feature>
<dbReference type="SMART" id="SM00665">
    <property type="entry name" value="B561"/>
    <property type="match status" value="1"/>
</dbReference>
<dbReference type="CDD" id="cd08544">
    <property type="entry name" value="Reeler"/>
    <property type="match status" value="1"/>
</dbReference>
<dbReference type="InterPro" id="IPR045879">
    <property type="entry name" value="B561A"/>
</dbReference>
<sequence length="585" mass="64877">MPQLHGAAVSSCSSGYMITTATDSYAVGDAIHVVVRGISSDTTFRGILLFAKDSNNTIVGSWTTNDLFVRNVSCGGVIHNSQVDKNSVEAVFHVPPNLVGNIEIQATIAKTESIIFINCYKVTLTSRVVNELVTTISPLTSEPLNTTATILPSSTTTSNPPPDNHISVNVSWTFDSENVTRAHMAITNLMSAEWAAIALTQRDDMGEAHVFICRRLANDTVDVNRYINPSGHAHPVLAGSEQGGTFTAEQQIFENGVVYCQFTLSNFTTSLRKEVEGIRKLSQSTRYHPMFAIGQLDSSNELKQHAGNARTVQSRFVQLSRAETIEFNVTRLKKKSILVQAHGSILVFTWILIVSTGILFARYFKNSWSNNLICDKAVWYTVHLTLMSASAILTVLGFMFIFVYNKGGWVKEKEEFAHAIVGVIVVGLAFFQPFIALFRCEPSSPYRFFFNYLHAFVGFVAFILSITAIVLATIYFTSIFLDNTAWIIMIVWACWVIAIFIAFEYVQRKVDSSKSSSLDKTQSSDTSDSMTKESGMPSFPLLINRNDEQLTNFRQQRLKNILLGLHALIAIGISVTLVVLIFQTD</sequence>
<feature type="transmembrane region" description="Helical" evidence="12">
    <location>
        <begin position="345"/>
        <end position="365"/>
    </location>
</feature>
<keyword evidence="5 12" id="KW-0812">Transmembrane</keyword>